<reference evidence="2 3" key="1">
    <citation type="submission" date="2012-01" db="EMBL/GenBank/DDBJ databases">
        <title>The Genome Sequence of Odoribacter laneus YIT 12061.</title>
        <authorList>
            <consortium name="The Broad Institute Genome Sequencing Platform"/>
            <person name="Earl A."/>
            <person name="Ward D."/>
            <person name="Feldgarden M."/>
            <person name="Gevers D."/>
            <person name="Morotomi M."/>
            <person name="Young S.K."/>
            <person name="Zeng Q."/>
            <person name="Gargeya S."/>
            <person name="Fitzgerald M."/>
            <person name="Haas B."/>
            <person name="Abouelleil A."/>
            <person name="Alvarado L."/>
            <person name="Arachchi H.M."/>
            <person name="Berlin A."/>
            <person name="Chapman S.B."/>
            <person name="Gearin G."/>
            <person name="Goldberg J."/>
            <person name="Griggs A."/>
            <person name="Gujja S."/>
            <person name="Hansen M."/>
            <person name="Heiman D."/>
            <person name="Howarth C."/>
            <person name="Larimer J."/>
            <person name="Lui A."/>
            <person name="MacDonald P.J.P."/>
            <person name="McCowen C."/>
            <person name="Montmayeur A."/>
            <person name="Murphy C."/>
            <person name="Neiman D."/>
            <person name="Pearson M."/>
            <person name="Priest M."/>
            <person name="Roberts A."/>
            <person name="Saif S."/>
            <person name="Shea T."/>
            <person name="Sisk P."/>
            <person name="Stolte C."/>
            <person name="Sykes S."/>
            <person name="Wortman J."/>
            <person name="Nusbaum C."/>
            <person name="Birren B."/>
        </authorList>
    </citation>
    <scope>NUCLEOTIDE SEQUENCE [LARGE SCALE GENOMIC DNA]</scope>
    <source>
        <strain evidence="2 3">YIT 12061</strain>
    </source>
</reference>
<dbReference type="HOGENOM" id="CLU_899826_0_0_10"/>
<dbReference type="Proteomes" id="UP000004892">
    <property type="component" value="Unassembled WGS sequence"/>
</dbReference>
<dbReference type="eggNOG" id="ENOG50338B4">
    <property type="taxonomic scope" value="Bacteria"/>
</dbReference>
<sequence>MRFKLLLLSVAFLLNACVENLNMDLDVRGIPVVNCILKNDTVQTLSITRSIGLKDKYIYEEIENARATLYVNGYKIDTFKRVAYDLRQLKYTPSPGASYRLVVEIPSEPTLTARTTMPANTYIFRDSKELKHYIKYFTQYTAQYPLWISVLTESGVDKVLQPGAPPSEEAILERAIGTDHPWVDQFNQNGSFTEYPSAPLATPKYDYYLRIPAQPEVPKGGVYFRIEALYGELSIVVFRTASEEYDKYMKSSFEKMQFNKEDDFTTWFDEMRIFSNIENGIGIFAAYSDKYFTRNEWLPLFR</sequence>
<dbReference type="GeneID" id="98069698"/>
<organism evidence="2 3">
    <name type="scientific">Odoribacter laneus YIT 12061</name>
    <dbReference type="NCBI Taxonomy" id="742817"/>
    <lineage>
        <taxon>Bacteria</taxon>
        <taxon>Pseudomonadati</taxon>
        <taxon>Bacteroidota</taxon>
        <taxon>Bacteroidia</taxon>
        <taxon>Bacteroidales</taxon>
        <taxon>Odoribacteraceae</taxon>
        <taxon>Odoribacter</taxon>
    </lineage>
</organism>
<dbReference type="AlphaFoldDB" id="H1DIB8"/>
<evidence type="ECO:0000313" key="2">
    <source>
        <dbReference type="EMBL" id="EHP46530.1"/>
    </source>
</evidence>
<dbReference type="Pfam" id="PF14054">
    <property type="entry name" value="DUF4249"/>
    <property type="match status" value="1"/>
</dbReference>
<keyword evidence="3" id="KW-1185">Reference proteome</keyword>
<evidence type="ECO:0008006" key="4">
    <source>
        <dbReference type="Google" id="ProtNLM"/>
    </source>
</evidence>
<feature type="signal peptide" evidence="1">
    <location>
        <begin position="1"/>
        <end position="16"/>
    </location>
</feature>
<dbReference type="InterPro" id="IPR025345">
    <property type="entry name" value="DUF4249"/>
</dbReference>
<name>H1DIB8_9BACT</name>
<feature type="chain" id="PRO_5003549518" description="DUF4249 domain-containing protein" evidence="1">
    <location>
        <begin position="17"/>
        <end position="302"/>
    </location>
</feature>
<accession>H1DIB8</accession>
<evidence type="ECO:0000256" key="1">
    <source>
        <dbReference type="SAM" id="SignalP"/>
    </source>
</evidence>
<proteinExistence type="predicted"/>
<evidence type="ECO:0000313" key="3">
    <source>
        <dbReference type="Proteomes" id="UP000004892"/>
    </source>
</evidence>
<dbReference type="STRING" id="742817.HMPREF9449_02147"/>
<gene>
    <name evidence="2" type="ORF">HMPREF9449_02147</name>
</gene>
<dbReference type="RefSeq" id="WP_009137294.1">
    <property type="nucleotide sequence ID" value="NZ_JH594596.1"/>
</dbReference>
<comment type="caution">
    <text evidence="2">The sequence shown here is derived from an EMBL/GenBank/DDBJ whole genome shotgun (WGS) entry which is preliminary data.</text>
</comment>
<protein>
    <recommendedName>
        <fullName evidence="4">DUF4249 domain-containing protein</fullName>
    </recommendedName>
</protein>
<dbReference type="EMBL" id="ADMC01000025">
    <property type="protein sequence ID" value="EHP46530.1"/>
    <property type="molecule type" value="Genomic_DNA"/>
</dbReference>
<keyword evidence="1" id="KW-0732">Signal</keyword>
<dbReference type="PATRIC" id="fig|742817.3.peg.2297"/>